<feature type="region of interest" description="Disordered" evidence="1">
    <location>
        <begin position="11"/>
        <end position="30"/>
    </location>
</feature>
<organism evidence="2 3">
    <name type="scientific">Colletotrichum musicola</name>
    <dbReference type="NCBI Taxonomy" id="2175873"/>
    <lineage>
        <taxon>Eukaryota</taxon>
        <taxon>Fungi</taxon>
        <taxon>Dikarya</taxon>
        <taxon>Ascomycota</taxon>
        <taxon>Pezizomycotina</taxon>
        <taxon>Sordariomycetes</taxon>
        <taxon>Hypocreomycetidae</taxon>
        <taxon>Glomerellales</taxon>
        <taxon>Glomerellaceae</taxon>
        <taxon>Colletotrichum</taxon>
        <taxon>Colletotrichum orchidearum species complex</taxon>
    </lineage>
</organism>
<accession>A0A8H6MM47</accession>
<reference evidence="2" key="1">
    <citation type="journal article" date="2020" name="Phytopathology">
        <title>Genome Sequence Resources of Colletotrichum truncatum, C. plurivorum, C. musicola, and C. sojae: Four Species Pathogenic to Soybean (Glycine max).</title>
        <authorList>
            <person name="Rogerio F."/>
            <person name="Boufleur T.R."/>
            <person name="Ciampi-Guillardi M."/>
            <person name="Sukno S.A."/>
            <person name="Thon M.R."/>
            <person name="Massola Junior N.S."/>
            <person name="Baroncelli R."/>
        </authorList>
    </citation>
    <scope>NUCLEOTIDE SEQUENCE</scope>
    <source>
        <strain evidence="2">LFN0074</strain>
    </source>
</reference>
<evidence type="ECO:0000313" key="2">
    <source>
        <dbReference type="EMBL" id="KAF6801089.1"/>
    </source>
</evidence>
<keyword evidence="3" id="KW-1185">Reference proteome</keyword>
<evidence type="ECO:0000256" key="1">
    <source>
        <dbReference type="SAM" id="MobiDB-lite"/>
    </source>
</evidence>
<dbReference type="Proteomes" id="UP000639643">
    <property type="component" value="Unassembled WGS sequence"/>
</dbReference>
<gene>
    <name evidence="2" type="ORF">CMUS01_15503</name>
</gene>
<name>A0A8H6MM47_9PEZI</name>
<comment type="caution">
    <text evidence="2">The sequence shown here is derived from an EMBL/GenBank/DDBJ whole genome shotgun (WGS) entry which is preliminary data.</text>
</comment>
<evidence type="ECO:0000313" key="3">
    <source>
        <dbReference type="Proteomes" id="UP000639643"/>
    </source>
</evidence>
<dbReference type="EMBL" id="WIGM01001319">
    <property type="protein sequence ID" value="KAF6801089.1"/>
    <property type="molecule type" value="Genomic_DNA"/>
</dbReference>
<feature type="region of interest" description="Disordered" evidence="1">
    <location>
        <begin position="66"/>
        <end position="89"/>
    </location>
</feature>
<dbReference type="AlphaFoldDB" id="A0A8H6MM47"/>
<proteinExistence type="predicted"/>
<sequence>MEAPYLIALAPGSAEGPGALGRAPHPSDEIPQTPTAGLGVSGGIHRTAKTYPGRFFLTSRMWDKASRWKRESKSKPLESDPASREEPERRLHVTMNINGLEARTTAVVGFLQGFAPVKVKRRYIGAWMDPVASGKIGRTLWRGDGMEWRAPAGKPPARRRRRELR</sequence>
<protein>
    <submittedName>
        <fullName evidence="2">Uncharacterized protein</fullName>
    </submittedName>
</protein>